<dbReference type="AlphaFoldDB" id="A0AAV1I2K9"/>
<dbReference type="EMBL" id="CAUYUE010000005">
    <property type="protein sequence ID" value="CAK0779465.1"/>
    <property type="molecule type" value="Genomic_DNA"/>
</dbReference>
<keyword evidence="2" id="KW-1185">Reference proteome</keyword>
<evidence type="ECO:0000313" key="2">
    <source>
        <dbReference type="Proteomes" id="UP001314263"/>
    </source>
</evidence>
<organism evidence="1 2">
    <name type="scientific">Coccomyxa viridis</name>
    <dbReference type="NCBI Taxonomy" id="1274662"/>
    <lineage>
        <taxon>Eukaryota</taxon>
        <taxon>Viridiplantae</taxon>
        <taxon>Chlorophyta</taxon>
        <taxon>core chlorophytes</taxon>
        <taxon>Trebouxiophyceae</taxon>
        <taxon>Trebouxiophyceae incertae sedis</taxon>
        <taxon>Coccomyxaceae</taxon>
        <taxon>Coccomyxa</taxon>
    </lineage>
</organism>
<reference evidence="1 2" key="1">
    <citation type="submission" date="2023-10" db="EMBL/GenBank/DDBJ databases">
        <authorList>
            <person name="Maclean D."/>
            <person name="Macfadyen A."/>
        </authorList>
    </citation>
    <scope>NUCLEOTIDE SEQUENCE [LARGE SCALE GENOMIC DNA]</scope>
</reference>
<evidence type="ECO:0000313" key="1">
    <source>
        <dbReference type="EMBL" id="CAK0779465.1"/>
    </source>
</evidence>
<proteinExistence type="predicted"/>
<accession>A0AAV1I2K9</accession>
<sequence length="125" mass="13629">MTRAFAAMTYAPADASFMSEGSPDVAIILTLLCAIVISRDRPDRSKQISRDVDYWHERLQLCCAILIAFMESSRAQTECIIGYMMGLCKGCKEKPDGCEAVQCITRQRAACAHAMGVANTLTVGS</sequence>
<dbReference type="Proteomes" id="UP001314263">
    <property type="component" value="Unassembled WGS sequence"/>
</dbReference>
<gene>
    <name evidence="1" type="ORF">CVIRNUC_004781</name>
</gene>
<protein>
    <submittedName>
        <fullName evidence="1">Uncharacterized protein</fullName>
    </submittedName>
</protein>
<name>A0AAV1I2K9_9CHLO</name>
<comment type="caution">
    <text evidence="1">The sequence shown here is derived from an EMBL/GenBank/DDBJ whole genome shotgun (WGS) entry which is preliminary data.</text>
</comment>